<dbReference type="InterPro" id="IPR053245">
    <property type="entry name" value="MitoProcess-Associated"/>
</dbReference>
<dbReference type="AlphaFoldDB" id="A0A0P1BB01"/>
<name>A0A0P1BB01_9BASI</name>
<dbReference type="EMBL" id="CCYA01000204">
    <property type="protein sequence ID" value="CEH13113.1"/>
    <property type="molecule type" value="Genomic_DNA"/>
</dbReference>
<sequence>MRDRADSLGVHAWGGNRYLVVAPDAPSLTLVKTPRPISYFQGMALRSIALMEKHGVCVDAAGDVYQWGLGFFDSSSRDVLKGVVGALDEVPLARRREKERANELVPRSKETRARAPVKTLQGKDIIKVTANDEKVFALSKTGQVYVFSALQSLQDAHRKQVAWSTNPFKLFNLRTSDEIDYEKYEFKQIDRNVPLLSQSAVASRGQGSAAAAAATAAAAAAGSSNATKRAPLPVQSLGFCLPKDEKIIDIRNGASHLLALSSHGRVFVSSTDGAGNEYGQCGTTRFWIGKRSHALGQRGSTEERRFELGAFRDQQPQQVAGDREAGGGGVDLLAPRDPHAVRGLPDWALPPGMEGYRPPQPLPRARRSVMTQDEDLEHALSIRYNTTLFELPSLRGVPIVKIAAGSHHSLALTANGTPLAWGKQTHAATGLAGAYLGMEAVPTPTEVNLRKAIPSDSTDVTTIHLEATADNSFFVLSRRVPPSAPSRVKTVSGLLEYSEFSGQTHAVPIHHIAAGAPGHVALVLDTVDSSVSSSSSSHSGSVPTHTAFGRDVMVWGHNSAFQLGTGRRNNLNVPVHLHPLPRPVLPAQEQQSGWSGAGAREKERKRLAEEDVNSGALTHMPHNRLQLCSTTKTSSRVGNVSNVDSDSDSDSSTRLRDEASEGHVSGASQVASSKQDKKQRKEKQKVKRNVLVEEAITAGDTCMAVYWKAQP</sequence>
<keyword evidence="3" id="KW-1185">Reference proteome</keyword>
<reference evidence="2 3" key="1">
    <citation type="submission" date="2014-09" db="EMBL/GenBank/DDBJ databases">
        <authorList>
            <person name="Magalhaes I.L.F."/>
            <person name="Oliveira U."/>
            <person name="Santos F.R."/>
            <person name="Vidigal T.H.D.A."/>
            <person name="Brescovit A.D."/>
            <person name="Santos A.J."/>
        </authorList>
    </citation>
    <scope>NUCLEOTIDE SEQUENCE [LARGE SCALE GENOMIC DNA]</scope>
</reference>
<evidence type="ECO:0000313" key="3">
    <source>
        <dbReference type="Proteomes" id="UP000054845"/>
    </source>
</evidence>
<evidence type="ECO:0000313" key="2">
    <source>
        <dbReference type="EMBL" id="CEH13113.1"/>
    </source>
</evidence>
<feature type="compositionally biased region" description="Low complexity" evidence="1">
    <location>
        <begin position="634"/>
        <end position="644"/>
    </location>
</feature>
<dbReference type="Gene3D" id="2.130.10.30">
    <property type="entry name" value="Regulator of chromosome condensation 1/beta-lactamase-inhibitor protein II"/>
    <property type="match status" value="2"/>
</dbReference>
<accession>A0A0P1BB01</accession>
<proteinExistence type="predicted"/>
<feature type="compositionally biased region" description="Basic residues" evidence="1">
    <location>
        <begin position="677"/>
        <end position="686"/>
    </location>
</feature>
<dbReference type="InterPro" id="IPR000408">
    <property type="entry name" value="Reg_chr_condens"/>
</dbReference>
<dbReference type="PANTHER" id="PTHR47563">
    <property type="entry name" value="PROTEIN FMP25, MITOCHONDRIAL"/>
    <property type="match status" value="1"/>
</dbReference>
<dbReference type="GO" id="GO:0034551">
    <property type="term" value="P:mitochondrial respiratory chain complex III assembly"/>
    <property type="evidence" value="ECO:0007669"/>
    <property type="project" value="TreeGrafter"/>
</dbReference>
<dbReference type="PROSITE" id="PS00626">
    <property type="entry name" value="RCC1_2"/>
    <property type="match status" value="1"/>
</dbReference>
<dbReference type="SUPFAM" id="SSF50985">
    <property type="entry name" value="RCC1/BLIP-II"/>
    <property type="match status" value="1"/>
</dbReference>
<dbReference type="STRING" id="401625.A0A0P1BB01"/>
<dbReference type="GO" id="GO:0005743">
    <property type="term" value="C:mitochondrial inner membrane"/>
    <property type="evidence" value="ECO:0007669"/>
    <property type="project" value="TreeGrafter"/>
</dbReference>
<feature type="compositionally biased region" description="Basic and acidic residues" evidence="1">
    <location>
        <begin position="651"/>
        <end position="661"/>
    </location>
</feature>
<dbReference type="Proteomes" id="UP000054845">
    <property type="component" value="Unassembled WGS sequence"/>
</dbReference>
<dbReference type="Pfam" id="PF13540">
    <property type="entry name" value="RCC1_2"/>
    <property type="match status" value="1"/>
</dbReference>
<feature type="compositionally biased region" description="Basic and acidic residues" evidence="1">
    <location>
        <begin position="599"/>
        <end position="609"/>
    </location>
</feature>
<organism evidence="2 3">
    <name type="scientific">Ceraceosorus bombacis</name>
    <dbReference type="NCBI Taxonomy" id="401625"/>
    <lineage>
        <taxon>Eukaryota</taxon>
        <taxon>Fungi</taxon>
        <taxon>Dikarya</taxon>
        <taxon>Basidiomycota</taxon>
        <taxon>Ustilaginomycotina</taxon>
        <taxon>Exobasidiomycetes</taxon>
        <taxon>Ceraceosorales</taxon>
        <taxon>Ceraceosoraceae</taxon>
        <taxon>Ceraceosorus</taxon>
    </lineage>
</organism>
<dbReference type="PANTHER" id="PTHR47563:SF1">
    <property type="entry name" value="PROTEIN FMP25, MITOCHONDRIAL"/>
    <property type="match status" value="1"/>
</dbReference>
<dbReference type="InterPro" id="IPR009091">
    <property type="entry name" value="RCC1/BLIP-II"/>
</dbReference>
<dbReference type="OrthoDB" id="10256179at2759"/>
<protein>
    <submittedName>
        <fullName evidence="2">REGULATOR OF CHROMOSOME CONDENSATION DOMAIN-CONTAINING PROTEIN</fullName>
    </submittedName>
</protein>
<evidence type="ECO:0000256" key="1">
    <source>
        <dbReference type="SAM" id="MobiDB-lite"/>
    </source>
</evidence>
<feature type="region of interest" description="Disordered" evidence="1">
    <location>
        <begin position="584"/>
        <end position="686"/>
    </location>
</feature>